<dbReference type="InterPro" id="IPR008391">
    <property type="entry name" value="AXE1_dom"/>
</dbReference>
<dbReference type="PANTHER" id="PTHR40111">
    <property type="entry name" value="CEPHALOSPORIN-C DEACETYLASE"/>
    <property type="match status" value="1"/>
</dbReference>
<dbReference type="Proteomes" id="UP001429357">
    <property type="component" value="Unassembled WGS sequence"/>
</dbReference>
<accession>A0ABV0F6X6</accession>
<dbReference type="InterPro" id="IPR039069">
    <property type="entry name" value="CE7"/>
</dbReference>
<comment type="caution">
    <text evidence="2">The sequence shown here is derived from an EMBL/GenBank/DDBJ whole genome shotgun (WGS) entry which is preliminary data.</text>
</comment>
<gene>
    <name evidence="2" type="ORF">BAU18_002422</name>
</gene>
<organism evidence="2 3">
    <name type="scientific">Enterococcus diestrammenae</name>
    <dbReference type="NCBI Taxonomy" id="1155073"/>
    <lineage>
        <taxon>Bacteria</taxon>
        <taxon>Bacillati</taxon>
        <taxon>Bacillota</taxon>
        <taxon>Bacilli</taxon>
        <taxon>Lactobacillales</taxon>
        <taxon>Enterococcaceae</taxon>
        <taxon>Enterococcus</taxon>
    </lineage>
</organism>
<sequence length="294" mass="32595">MDNNQFWQQVTDELAQLPLQLTLTPLAVEVTNGEAFSMQYQSLGGEIIHGLYLQPKSSQPTPVVIDFLGYLTQIENPQQFSHWLAIGCGCLVIDNRGQGGATLDQVPYQTVTMPMPLGRGLLTPEDSYLRRMVADQLRLFEVLENLPLLDASRVYLHGNSQGGGLALMVNSLSPVAIQGTFANVPSQSNLPHRIAAATGSYGVMKEYLNTHPTDQKQVLQTMAMFDIRHYAHLIENPVWASVATNDITCPMVDFFPTYKRLAGPKQLTVFWGKGHEGGGLKRLTQEIQLLKEIM</sequence>
<name>A0ABV0F6X6_9ENTE</name>
<evidence type="ECO:0000313" key="3">
    <source>
        <dbReference type="Proteomes" id="UP001429357"/>
    </source>
</evidence>
<dbReference type="SUPFAM" id="SSF53474">
    <property type="entry name" value="alpha/beta-Hydrolases"/>
    <property type="match status" value="1"/>
</dbReference>
<proteinExistence type="predicted"/>
<reference evidence="3" key="1">
    <citation type="submission" date="2016-06" db="EMBL/GenBank/DDBJ databases">
        <title>Four novel species of enterococci isolated from chicken manure.</title>
        <authorList>
            <person name="Van Tyne D."/>
        </authorList>
    </citation>
    <scope>NUCLEOTIDE SEQUENCE [LARGE SCALE GENOMIC DNA]</scope>
    <source>
        <strain evidence="3">JM9A</strain>
    </source>
</reference>
<dbReference type="InterPro" id="IPR029058">
    <property type="entry name" value="AB_hydrolase_fold"/>
</dbReference>
<keyword evidence="3" id="KW-1185">Reference proteome</keyword>
<protein>
    <submittedName>
        <fullName evidence="2">Cephalosporin-C deacetylase</fullName>
    </submittedName>
</protein>
<feature type="domain" description="Acetyl xylan esterase" evidence="1">
    <location>
        <begin position="2"/>
        <end position="281"/>
    </location>
</feature>
<dbReference type="Gene3D" id="3.40.50.1820">
    <property type="entry name" value="alpha/beta hydrolase"/>
    <property type="match status" value="1"/>
</dbReference>
<dbReference type="EMBL" id="MAEI02000001">
    <property type="protein sequence ID" value="MEO1782807.1"/>
    <property type="molecule type" value="Genomic_DNA"/>
</dbReference>
<evidence type="ECO:0000259" key="1">
    <source>
        <dbReference type="Pfam" id="PF05448"/>
    </source>
</evidence>
<dbReference type="Pfam" id="PF05448">
    <property type="entry name" value="AXE1"/>
    <property type="match status" value="1"/>
</dbReference>
<evidence type="ECO:0000313" key="2">
    <source>
        <dbReference type="EMBL" id="MEO1782807.1"/>
    </source>
</evidence>
<dbReference type="RefSeq" id="WP_161869847.1">
    <property type="nucleotide sequence ID" value="NZ_MAEI02000001.1"/>
</dbReference>
<reference evidence="2 3" key="2">
    <citation type="submission" date="2024-02" db="EMBL/GenBank/DDBJ databases">
        <title>The Genome Sequence of Enterococcus diestrammenae JM9A.</title>
        <authorList>
            <person name="Earl A."/>
            <person name="Manson A."/>
            <person name="Gilmore M."/>
            <person name="Sanders J."/>
            <person name="Shea T."/>
            <person name="Howe W."/>
            <person name="Livny J."/>
            <person name="Cuomo C."/>
            <person name="Neafsey D."/>
            <person name="Birren B."/>
        </authorList>
    </citation>
    <scope>NUCLEOTIDE SEQUENCE [LARGE SCALE GENOMIC DNA]</scope>
    <source>
        <strain evidence="2 3">JM9A</strain>
    </source>
</reference>
<dbReference type="PANTHER" id="PTHR40111:SF1">
    <property type="entry name" value="CEPHALOSPORIN-C DEACETYLASE"/>
    <property type="match status" value="1"/>
</dbReference>